<dbReference type="InterPro" id="IPR050180">
    <property type="entry name" value="RNR_Ribonuclease"/>
</dbReference>
<dbReference type="InterPro" id="IPR013223">
    <property type="entry name" value="RNase_B_OB_dom"/>
</dbReference>
<name>A0A383EQZ7_9ZZZZ</name>
<feature type="non-terminal residue" evidence="6">
    <location>
        <position position="1"/>
    </location>
</feature>
<dbReference type="AlphaFoldDB" id="A0A383EQZ7"/>
<evidence type="ECO:0000256" key="3">
    <source>
        <dbReference type="ARBA" id="ARBA00022839"/>
    </source>
</evidence>
<protein>
    <submittedName>
        <fullName evidence="6">Uncharacterized protein</fullName>
    </submittedName>
</protein>
<gene>
    <name evidence="6" type="ORF">METZ01_LOCUS512131</name>
</gene>
<dbReference type="GO" id="GO:0006402">
    <property type="term" value="P:mRNA catabolic process"/>
    <property type="evidence" value="ECO:0007669"/>
    <property type="project" value="TreeGrafter"/>
</dbReference>
<dbReference type="GO" id="GO:0005829">
    <property type="term" value="C:cytosol"/>
    <property type="evidence" value="ECO:0007669"/>
    <property type="project" value="TreeGrafter"/>
</dbReference>
<keyword evidence="1" id="KW-0540">Nuclease</keyword>
<keyword evidence="3" id="KW-0269">Exonuclease</keyword>
<proteinExistence type="predicted"/>
<sequence length="229" mass="25110">VSKGKLVQGRGDRFSLPEMKNFTVGRLITNPAGFGFVIPDDVHNSTATQKRSRDQDIHISSGNLMKAMHGDRVVVRIKQRTKAGVDGQIVQILERGNPKVVGSFQRNDVGTGYVVPFDRRLLMDIKLAAGGKFDVKRGQIVVIEITQWPSEMHQPVGRIIKVLGSLDEPGVDTSVVIHMCGIPEAHSRDALNEGRRLGATVKKSDLEGRTDFRSLVTVTIDGADAKDFD</sequence>
<dbReference type="Pfam" id="PF17876">
    <property type="entry name" value="CSD2"/>
    <property type="match status" value="1"/>
</dbReference>
<feature type="domain" description="Ribonuclease B N-terminal OB" evidence="4">
    <location>
        <begin position="25"/>
        <end position="84"/>
    </location>
</feature>
<dbReference type="Gene3D" id="2.40.50.140">
    <property type="entry name" value="Nucleic acid-binding proteins"/>
    <property type="match status" value="1"/>
</dbReference>
<reference evidence="6" key="1">
    <citation type="submission" date="2018-05" db="EMBL/GenBank/DDBJ databases">
        <authorList>
            <person name="Lanie J.A."/>
            <person name="Ng W.-L."/>
            <person name="Kazmierczak K.M."/>
            <person name="Andrzejewski T.M."/>
            <person name="Davidsen T.M."/>
            <person name="Wayne K.J."/>
            <person name="Tettelin H."/>
            <person name="Glass J.I."/>
            <person name="Rusch D."/>
            <person name="Podicherti R."/>
            <person name="Tsui H.-C.T."/>
            <person name="Winkler M.E."/>
        </authorList>
    </citation>
    <scope>NUCLEOTIDE SEQUENCE</scope>
</reference>
<dbReference type="EMBL" id="UINC01228102">
    <property type="protein sequence ID" value="SVE59277.1"/>
    <property type="molecule type" value="Genomic_DNA"/>
</dbReference>
<dbReference type="InterPro" id="IPR012340">
    <property type="entry name" value="NA-bd_OB-fold"/>
</dbReference>
<evidence type="ECO:0000259" key="5">
    <source>
        <dbReference type="Pfam" id="PF17876"/>
    </source>
</evidence>
<accession>A0A383EQZ7</accession>
<evidence type="ECO:0000259" key="4">
    <source>
        <dbReference type="Pfam" id="PF08206"/>
    </source>
</evidence>
<dbReference type="PANTHER" id="PTHR23355">
    <property type="entry name" value="RIBONUCLEASE"/>
    <property type="match status" value="1"/>
</dbReference>
<evidence type="ECO:0000313" key="6">
    <source>
        <dbReference type="EMBL" id="SVE59277.1"/>
    </source>
</evidence>
<keyword evidence="2" id="KW-0378">Hydrolase</keyword>
<feature type="domain" description="RNase II/RNase R cold shock" evidence="5">
    <location>
        <begin position="113"/>
        <end position="185"/>
    </location>
</feature>
<evidence type="ECO:0000256" key="2">
    <source>
        <dbReference type="ARBA" id="ARBA00022801"/>
    </source>
</evidence>
<organism evidence="6">
    <name type="scientific">marine metagenome</name>
    <dbReference type="NCBI Taxonomy" id="408172"/>
    <lineage>
        <taxon>unclassified sequences</taxon>
        <taxon>metagenomes</taxon>
        <taxon>ecological metagenomes</taxon>
    </lineage>
</organism>
<dbReference type="PANTHER" id="PTHR23355:SF9">
    <property type="entry name" value="DIS3-LIKE EXONUCLEASE 2"/>
    <property type="match status" value="1"/>
</dbReference>
<evidence type="ECO:0000256" key="1">
    <source>
        <dbReference type="ARBA" id="ARBA00022722"/>
    </source>
</evidence>
<dbReference type="GO" id="GO:0004527">
    <property type="term" value="F:exonuclease activity"/>
    <property type="evidence" value="ECO:0007669"/>
    <property type="project" value="UniProtKB-KW"/>
</dbReference>
<dbReference type="InterPro" id="IPR040476">
    <property type="entry name" value="CSD2"/>
</dbReference>
<feature type="non-terminal residue" evidence="6">
    <location>
        <position position="229"/>
    </location>
</feature>
<dbReference type="SUPFAM" id="SSF50249">
    <property type="entry name" value="Nucleic acid-binding proteins"/>
    <property type="match status" value="3"/>
</dbReference>
<dbReference type="Pfam" id="PF08206">
    <property type="entry name" value="OB_RNB"/>
    <property type="match status" value="1"/>
</dbReference>